<evidence type="ECO:0000313" key="1">
    <source>
        <dbReference type="EMBL" id="GIH69081.1"/>
    </source>
</evidence>
<dbReference type="AlphaFoldDB" id="A0A8J3R783"/>
<organism evidence="1 2">
    <name type="scientific">Sphaerimonospora thailandensis</name>
    <dbReference type="NCBI Taxonomy" id="795644"/>
    <lineage>
        <taxon>Bacteria</taxon>
        <taxon>Bacillati</taxon>
        <taxon>Actinomycetota</taxon>
        <taxon>Actinomycetes</taxon>
        <taxon>Streptosporangiales</taxon>
        <taxon>Streptosporangiaceae</taxon>
        <taxon>Sphaerimonospora</taxon>
    </lineage>
</organism>
<dbReference type="EMBL" id="BOOG01000012">
    <property type="protein sequence ID" value="GIH69081.1"/>
    <property type="molecule type" value="Genomic_DNA"/>
</dbReference>
<protein>
    <submittedName>
        <fullName evidence="1">Uncharacterized protein</fullName>
    </submittedName>
</protein>
<sequence>MGQQMSDGQRGVAQRLQRLVSEGREVNQAHAPVLVLPLRRTAAVNPDLVPRVDQPGADFLDRGFKTAIPGWNTSCPDHGDVHATPPRLNVLHTIAEAS</sequence>
<keyword evidence="2" id="KW-1185">Reference proteome</keyword>
<accession>A0A8J3R783</accession>
<comment type="caution">
    <text evidence="1">The sequence shown here is derived from an EMBL/GenBank/DDBJ whole genome shotgun (WGS) entry which is preliminary data.</text>
</comment>
<dbReference type="Proteomes" id="UP000610966">
    <property type="component" value="Unassembled WGS sequence"/>
</dbReference>
<evidence type="ECO:0000313" key="2">
    <source>
        <dbReference type="Proteomes" id="UP000610966"/>
    </source>
</evidence>
<reference evidence="1" key="1">
    <citation type="submission" date="2021-01" db="EMBL/GenBank/DDBJ databases">
        <title>Whole genome shotgun sequence of Sphaerimonospora thailandensis NBRC 107569.</title>
        <authorList>
            <person name="Komaki H."/>
            <person name="Tamura T."/>
        </authorList>
    </citation>
    <scope>NUCLEOTIDE SEQUENCE</scope>
    <source>
        <strain evidence="1">NBRC 107569</strain>
    </source>
</reference>
<name>A0A8J3R783_9ACTN</name>
<proteinExistence type="predicted"/>
<gene>
    <name evidence="1" type="ORF">Mth01_13340</name>
</gene>